<feature type="region of interest" description="Disordered" evidence="1">
    <location>
        <begin position="839"/>
        <end position="869"/>
    </location>
</feature>
<keyword evidence="2" id="KW-1133">Transmembrane helix</keyword>
<dbReference type="PANTHER" id="PTHR10217:SF637">
    <property type="entry name" value="EAG-LIKE K[+] CHANNEL, ISOFORM A"/>
    <property type="match status" value="1"/>
</dbReference>
<sequence>MPMSNAHWLSASPQWKARPKINPRILQVSVNKYRSFTMYVFLRRLFAVVVATDANGNLDPEAPPANYERRRSRAVLYQLSGHYKQDKVKTKLKLNNTPRGPVFVFSIFCLLFGFFCLFFLGFFRIVAYRCVHYVVIGFFEWLYYSPPTKANLVRFPAGVVPDDATCRRIFPRPLISGAATYSLRFILIGSQNLDVKSRQNLFTHFTLRIEPGSPWWESWRTMPLAGGFSRGTPIPPALAFQRRSILGLTFHVVFRYDGHLRVPAGKLVTRRGPRGSALVNHSTRIQKYLCSNPGSAMLASAFRNHGRRILGWFLSTYPGVASIKVPPHQGLVATLLQPSAGPLPEYKTAALKKSRFILSHYGVFKSCWDWLILIATFYVAVVVPYNASFINLDRPSMVSDVVVEALFIVGESERFGRLHCSKITTPLPPPRCLSTGMYGIHTENRVRVREHKIREVSVFPLAPSHGGTNNADSTRSFLRQCNKKIIVSAAMKCSNRYEGGAAPECKDGSLHEQFPYEVGEKYNHTDCRFSWSAISPAATHLICLVKSADGNSAQRARKNSRARELLRGPPTRASSRRTRLEKRGSDKGELSRASGAPSSLLATTPAVNLVTKPLSSHFWGPRFESRKFPSNDGGGGDVPTWGVWLPQLWRGRFPRCSPVSSPVFIPPRLQPASHLVSPHPFSRLFGATGGAKPLLVPSPPVTPMLDVYLVPCLDDKDPVRRVSSRIVEAALDMLALRSCRKDSGVRGNKKYGNFNEAILVTLLSRRTVFDSQRSGGGVVVRLLASHLGEPDSIPGGAPGFSLVGISCRMMPLVGGSSRGSPVSPALSFRRCSILISPHPRRSSRPLSRDDLLQVRPENTEPTTSRSVSHSMLKLDSTALYTNMPMSTVRWFSAVTVEGDDWATVLQEASNTARTNG</sequence>
<protein>
    <submittedName>
        <fullName evidence="3">Uncharacterized protein</fullName>
    </submittedName>
</protein>
<dbReference type="PANTHER" id="PTHR10217">
    <property type="entry name" value="VOLTAGE AND LIGAND GATED POTASSIUM CHANNEL"/>
    <property type="match status" value="1"/>
</dbReference>
<evidence type="ECO:0000313" key="4">
    <source>
        <dbReference type="Proteomes" id="UP001159363"/>
    </source>
</evidence>
<gene>
    <name evidence="3" type="ORF">PR048_026049</name>
</gene>
<keyword evidence="2" id="KW-0472">Membrane</keyword>
<feature type="compositionally biased region" description="Polar residues" evidence="1">
    <location>
        <begin position="859"/>
        <end position="869"/>
    </location>
</feature>
<comment type="caution">
    <text evidence="3">The sequence shown here is derived from an EMBL/GenBank/DDBJ whole genome shotgun (WGS) entry which is preliminary data.</text>
</comment>
<keyword evidence="4" id="KW-1185">Reference proteome</keyword>
<evidence type="ECO:0000256" key="1">
    <source>
        <dbReference type="SAM" id="MobiDB-lite"/>
    </source>
</evidence>
<proteinExistence type="predicted"/>
<feature type="compositionally biased region" description="Basic and acidic residues" evidence="1">
    <location>
        <begin position="581"/>
        <end position="590"/>
    </location>
</feature>
<reference evidence="3 4" key="1">
    <citation type="submission" date="2023-02" db="EMBL/GenBank/DDBJ databases">
        <title>LHISI_Scaffold_Assembly.</title>
        <authorList>
            <person name="Stuart O.P."/>
            <person name="Cleave R."/>
            <person name="Magrath M.J.L."/>
            <person name="Mikheyev A.S."/>
        </authorList>
    </citation>
    <scope>NUCLEOTIDE SEQUENCE [LARGE SCALE GENOMIC DNA]</scope>
    <source>
        <strain evidence="3">Daus_M_001</strain>
        <tissue evidence="3">Leg muscle</tissue>
    </source>
</reference>
<dbReference type="Proteomes" id="UP001159363">
    <property type="component" value="Chromosome 10"/>
</dbReference>
<name>A0ABQ9GK91_9NEOP</name>
<evidence type="ECO:0000256" key="2">
    <source>
        <dbReference type="SAM" id="Phobius"/>
    </source>
</evidence>
<feature type="transmembrane region" description="Helical" evidence="2">
    <location>
        <begin position="102"/>
        <end position="120"/>
    </location>
</feature>
<accession>A0ABQ9GK91</accession>
<evidence type="ECO:0000313" key="3">
    <source>
        <dbReference type="EMBL" id="KAJ8872445.1"/>
    </source>
</evidence>
<organism evidence="3 4">
    <name type="scientific">Dryococelus australis</name>
    <dbReference type="NCBI Taxonomy" id="614101"/>
    <lineage>
        <taxon>Eukaryota</taxon>
        <taxon>Metazoa</taxon>
        <taxon>Ecdysozoa</taxon>
        <taxon>Arthropoda</taxon>
        <taxon>Hexapoda</taxon>
        <taxon>Insecta</taxon>
        <taxon>Pterygota</taxon>
        <taxon>Neoptera</taxon>
        <taxon>Polyneoptera</taxon>
        <taxon>Phasmatodea</taxon>
        <taxon>Verophasmatodea</taxon>
        <taxon>Anareolatae</taxon>
        <taxon>Phasmatidae</taxon>
        <taxon>Eurycanthinae</taxon>
        <taxon>Dryococelus</taxon>
    </lineage>
</organism>
<dbReference type="InterPro" id="IPR050818">
    <property type="entry name" value="KCNH_animal-type"/>
</dbReference>
<feature type="transmembrane region" description="Helical" evidence="2">
    <location>
        <begin position="367"/>
        <end position="387"/>
    </location>
</feature>
<keyword evidence="2" id="KW-0812">Transmembrane</keyword>
<dbReference type="EMBL" id="JARBHB010000011">
    <property type="protein sequence ID" value="KAJ8872445.1"/>
    <property type="molecule type" value="Genomic_DNA"/>
</dbReference>
<feature type="region of interest" description="Disordered" evidence="1">
    <location>
        <begin position="553"/>
        <end position="597"/>
    </location>
</feature>